<feature type="region of interest" description="Disordered" evidence="2">
    <location>
        <begin position="36"/>
        <end position="65"/>
    </location>
</feature>
<name>A0A8H7V744_9FUNG</name>
<dbReference type="EMBL" id="JAEPRC010000091">
    <property type="protein sequence ID" value="KAG2209675.1"/>
    <property type="molecule type" value="Genomic_DNA"/>
</dbReference>
<evidence type="ECO:0000256" key="1">
    <source>
        <dbReference type="PROSITE-ProRule" id="PRU00489"/>
    </source>
</evidence>
<organism evidence="3 4">
    <name type="scientific">Mucor plumbeus</name>
    <dbReference type="NCBI Taxonomy" id="97098"/>
    <lineage>
        <taxon>Eukaryota</taxon>
        <taxon>Fungi</taxon>
        <taxon>Fungi incertae sedis</taxon>
        <taxon>Mucoromycota</taxon>
        <taxon>Mucoromycotina</taxon>
        <taxon>Mucoromycetes</taxon>
        <taxon>Mucorales</taxon>
        <taxon>Mucorineae</taxon>
        <taxon>Mucoraceae</taxon>
        <taxon>Mucor</taxon>
    </lineage>
</organism>
<dbReference type="Proteomes" id="UP000650833">
    <property type="component" value="Unassembled WGS sequence"/>
</dbReference>
<dbReference type="PROSITE" id="PS51143">
    <property type="entry name" value="MT_A70"/>
    <property type="match status" value="1"/>
</dbReference>
<keyword evidence="4" id="KW-1185">Reference proteome</keyword>
<dbReference type="PANTHER" id="PTHR12829">
    <property type="entry name" value="N6-ADENOSINE-METHYLTRANSFERASE"/>
    <property type="match status" value="1"/>
</dbReference>
<protein>
    <recommendedName>
        <fullName evidence="5">Methyltransferase-like protein 4</fullName>
    </recommendedName>
</protein>
<dbReference type="OrthoDB" id="61116at2759"/>
<reference evidence="3" key="1">
    <citation type="submission" date="2020-12" db="EMBL/GenBank/DDBJ databases">
        <title>Metabolic potential, ecology and presence of endohyphal bacteria is reflected in genomic diversity of Mucoromycotina.</title>
        <authorList>
            <person name="Muszewska A."/>
            <person name="Okrasinska A."/>
            <person name="Steczkiewicz K."/>
            <person name="Drgas O."/>
            <person name="Orlowska M."/>
            <person name="Perlinska-Lenart U."/>
            <person name="Aleksandrzak-Piekarczyk T."/>
            <person name="Szatraj K."/>
            <person name="Zielenkiewicz U."/>
            <person name="Pilsyk S."/>
            <person name="Malc E."/>
            <person name="Mieczkowski P."/>
            <person name="Kruszewska J.S."/>
            <person name="Biernat P."/>
            <person name="Pawlowska J."/>
        </authorList>
    </citation>
    <scope>NUCLEOTIDE SEQUENCE</scope>
    <source>
        <strain evidence="3">CBS 226.32</strain>
    </source>
</reference>
<evidence type="ECO:0000256" key="2">
    <source>
        <dbReference type="SAM" id="MobiDB-lite"/>
    </source>
</evidence>
<dbReference type="GO" id="GO:0005634">
    <property type="term" value="C:nucleus"/>
    <property type="evidence" value="ECO:0007669"/>
    <property type="project" value="TreeGrafter"/>
</dbReference>
<dbReference type="PANTHER" id="PTHR12829:SF4">
    <property type="entry name" value="N(6)-ADENINE-SPECIFIC METHYLTRANSFERASE METTL4"/>
    <property type="match status" value="1"/>
</dbReference>
<dbReference type="InterPro" id="IPR007757">
    <property type="entry name" value="MT-A70-like"/>
</dbReference>
<evidence type="ECO:0000313" key="3">
    <source>
        <dbReference type="EMBL" id="KAG2209675.1"/>
    </source>
</evidence>
<dbReference type="GO" id="GO:0008168">
    <property type="term" value="F:methyltransferase activity"/>
    <property type="evidence" value="ECO:0007669"/>
    <property type="project" value="TreeGrafter"/>
</dbReference>
<dbReference type="AlphaFoldDB" id="A0A8H7V744"/>
<accession>A0A8H7V744</accession>
<dbReference type="Pfam" id="PF05063">
    <property type="entry name" value="MT-A70"/>
    <property type="match status" value="1"/>
</dbReference>
<comment type="caution">
    <text evidence="3">The sequence shown here is derived from an EMBL/GenBank/DDBJ whole genome shotgun (WGS) entry which is preliminary data.</text>
</comment>
<comment type="similarity">
    <text evidence="1">Belongs to the MT-A70-like family.</text>
</comment>
<evidence type="ECO:0008006" key="5">
    <source>
        <dbReference type="Google" id="ProtNLM"/>
    </source>
</evidence>
<sequence>MFEIIDSEKSFSNGISPYSLIEGEFDVCQPYFRAKKEETPDAPVSKKRKKNNRNPSNADLDTKKRHQELRPQLISCLEQLPEKWPTNWKMKTSPTVIQPDAGNTQAVDFPSIQQMVETARDKFSFETSQDDENDISVPEFEFNLQDTKELDIFSIFNMVCINKSLTDVKLLQFTPSATYLIPPKSTFLMGSMENSLKQLGSYINKVGGADLIVMDPPWPNKSVQRSSHYETQDIYDLYSIPMRTMINNKDTIVAIWVTNKPKFRNFIINKLFPTWQLECVSEWVWLKMTTQVECIFPIDSDHKKPYEQLIIGRPIIKNNSRIDIPTSHVIVSVPSTRHSRKPPLHDVLNAYVNNKKDPICVEMFSRCLYPGWISWGNECLKFQHLSYFEKK</sequence>
<gene>
    <name evidence="3" type="ORF">INT46_004240</name>
</gene>
<proteinExistence type="inferred from homology"/>
<evidence type="ECO:0000313" key="4">
    <source>
        <dbReference type="Proteomes" id="UP000650833"/>
    </source>
</evidence>